<proteinExistence type="predicted"/>
<comment type="caution">
    <text evidence="1">The sequence shown here is derived from an EMBL/GenBank/DDBJ whole genome shotgun (WGS) entry which is preliminary data.</text>
</comment>
<evidence type="ECO:0008006" key="3">
    <source>
        <dbReference type="Google" id="ProtNLM"/>
    </source>
</evidence>
<dbReference type="Pfam" id="PF00543">
    <property type="entry name" value="P-II"/>
    <property type="match status" value="1"/>
</dbReference>
<dbReference type="EMBL" id="SJPF01000002">
    <property type="protein sequence ID" value="TWT34539.1"/>
    <property type="molecule type" value="Genomic_DNA"/>
</dbReference>
<evidence type="ECO:0000313" key="1">
    <source>
        <dbReference type="EMBL" id="TWT34539.1"/>
    </source>
</evidence>
<dbReference type="Proteomes" id="UP000318878">
    <property type="component" value="Unassembled WGS sequence"/>
</dbReference>
<dbReference type="OrthoDB" id="283827at2"/>
<protein>
    <recommendedName>
        <fullName evidence="3">Nitrogen regulatory protein P-II</fullName>
    </recommendedName>
</protein>
<dbReference type="SUPFAM" id="SSF54913">
    <property type="entry name" value="GlnB-like"/>
    <property type="match status" value="1"/>
</dbReference>
<name>A0A5C5V9J0_9BACT</name>
<dbReference type="GO" id="GO:0030234">
    <property type="term" value="F:enzyme regulator activity"/>
    <property type="evidence" value="ECO:0007669"/>
    <property type="project" value="InterPro"/>
</dbReference>
<dbReference type="RefSeq" id="WP_146430865.1">
    <property type="nucleotide sequence ID" value="NZ_SJPF01000002.1"/>
</dbReference>
<organism evidence="1 2">
    <name type="scientific">Blastopirellula retiformator</name>
    <dbReference type="NCBI Taxonomy" id="2527970"/>
    <lineage>
        <taxon>Bacteria</taxon>
        <taxon>Pseudomonadati</taxon>
        <taxon>Planctomycetota</taxon>
        <taxon>Planctomycetia</taxon>
        <taxon>Pirellulales</taxon>
        <taxon>Pirellulaceae</taxon>
        <taxon>Blastopirellula</taxon>
    </lineage>
</organism>
<dbReference type="Gene3D" id="3.30.70.120">
    <property type="match status" value="1"/>
</dbReference>
<dbReference type="AlphaFoldDB" id="A0A5C5V9J0"/>
<dbReference type="GO" id="GO:0006808">
    <property type="term" value="P:regulation of nitrogen utilization"/>
    <property type="evidence" value="ECO:0007669"/>
    <property type="project" value="InterPro"/>
</dbReference>
<dbReference type="InterPro" id="IPR002187">
    <property type="entry name" value="N-reg_PII"/>
</dbReference>
<evidence type="ECO:0000313" key="2">
    <source>
        <dbReference type="Proteomes" id="UP000318878"/>
    </source>
</evidence>
<reference evidence="1 2" key="1">
    <citation type="submission" date="2019-02" db="EMBL/GenBank/DDBJ databases">
        <title>Deep-cultivation of Planctomycetes and their phenomic and genomic characterization uncovers novel biology.</title>
        <authorList>
            <person name="Wiegand S."/>
            <person name="Jogler M."/>
            <person name="Boedeker C."/>
            <person name="Pinto D."/>
            <person name="Vollmers J."/>
            <person name="Rivas-Marin E."/>
            <person name="Kohn T."/>
            <person name="Peeters S.H."/>
            <person name="Heuer A."/>
            <person name="Rast P."/>
            <person name="Oberbeckmann S."/>
            <person name="Bunk B."/>
            <person name="Jeske O."/>
            <person name="Meyerdierks A."/>
            <person name="Storesund J.E."/>
            <person name="Kallscheuer N."/>
            <person name="Luecker S."/>
            <person name="Lage O.M."/>
            <person name="Pohl T."/>
            <person name="Merkel B.J."/>
            <person name="Hornburger P."/>
            <person name="Mueller R.-W."/>
            <person name="Bruemmer F."/>
            <person name="Labrenz M."/>
            <person name="Spormann A.M."/>
            <person name="Op Den Camp H."/>
            <person name="Overmann J."/>
            <person name="Amann R."/>
            <person name="Jetten M.S.M."/>
            <person name="Mascher T."/>
            <person name="Medema M.H."/>
            <person name="Devos D.P."/>
            <person name="Kaster A.-K."/>
            <person name="Ovreas L."/>
            <person name="Rohde M."/>
            <person name="Galperin M.Y."/>
            <person name="Jogler C."/>
        </authorList>
    </citation>
    <scope>NUCLEOTIDE SEQUENCE [LARGE SCALE GENOMIC DNA]</scope>
    <source>
        <strain evidence="1 2">Enr8</strain>
    </source>
</reference>
<dbReference type="InterPro" id="IPR015867">
    <property type="entry name" value="N-reg_PII/ATP_PRibTrfase_C"/>
</dbReference>
<keyword evidence="2" id="KW-1185">Reference proteome</keyword>
<dbReference type="InterPro" id="IPR011322">
    <property type="entry name" value="N-reg_PII-like_a/b"/>
</dbReference>
<gene>
    <name evidence="1" type="ORF">Enr8_19480</name>
</gene>
<sequence>MFTTKNARRVTIVMDAALQSLMLDKISELGVRYYSIIKCHGQGHHAVTGDLYGGDGLLRVEIITSNDVGAKILDWIHAAQFAQLSQYALFAFADYVEVDERDQSFRGDR</sequence>
<accession>A0A5C5V9J0</accession>